<dbReference type="Gene3D" id="2.30.30.190">
    <property type="entry name" value="CAP Gly-rich-like domain"/>
    <property type="match status" value="2"/>
</dbReference>
<dbReference type="GO" id="GO:0031116">
    <property type="term" value="P:positive regulation of microtubule polymerization"/>
    <property type="evidence" value="ECO:0007669"/>
    <property type="project" value="TreeGrafter"/>
</dbReference>
<dbReference type="STRING" id="7757.ENSPMAP00000005992"/>
<evidence type="ECO:0000313" key="4">
    <source>
        <dbReference type="Ensembl" id="ENSPMAP00000005992.1"/>
    </source>
</evidence>
<dbReference type="OMA" id="XSLNELR"/>
<evidence type="ECO:0000256" key="2">
    <source>
        <dbReference type="SAM" id="MobiDB-lite"/>
    </source>
</evidence>
<evidence type="ECO:0000256" key="1">
    <source>
        <dbReference type="SAM" id="Coils"/>
    </source>
</evidence>
<sequence>MSSLKPSGLKAPSKIAKPASAIARPCRDDSPFPTFTSSERNQFRRESKESKLFSSQMNIEAVQFRLDGPVFFWGYGLTSHAVNEWAGIELEEPVGKNDGSVAGVRYFQCRPLHGVFTRPSKLAPTAGEGEAAETDASPNTAAATTATRASSSGATPPSSSSEAATVSSPQVMTPASPATPKSIPTTTTGPPSLPPPTARPPSSTPASMSKMTSGSVSNLSEAGSMKKGERELKIGDRVLVSGTKAGVVRFLGEADFAKGEWCGVELDEPLGKNDGSVAGTRYFQCQPKYGLFAPTHKVTRIGFPSTTPAKAKAGGAVPGTRRTVSSGIAALKRSPSASSISTLSSVASSVSAKPSRTGLLAETSARYSRKIAGNTALQEALKEKQQHIEQLMAERDMERAEVARATSQVGEVEQELSLVRHAHSQFVVEAEEKMDSLRTLVEAADREKVELLNQLEEERRRVEDLQFRVEEESITKGDLEKYDAGTHVPHLTQTKLEHARIKELEQSLLFEKTKAEKLQRELEDSRAATVSEKSRILELEAELEAARQGLPGKALPADAGPEAGAAHAAAAAALMEALQAEIKALKEQLAAANKDKEESLDAALSEAEALKKAHAEAESLRRELAATTSEVQLWKERLEAVEAAHRQALEDAASRSAAPGAEAAAALEALKGERVKLERESAAHLREKEELKAKLGEALKGRESEVERVKQQLELAGTQHMLELEEMLTKLSQAEDKLKEAEKTDTEKQVDYALQSRVSELEAKCRECERLAEETEASHKENEALRGKLTAALSTCSAVEAERLSAGDKAGELAEKLQVMDRELEGLRQKVSSLSDDRGQLQQKLSARMEEIKSATEKGSSLQQIIEELEGKVSSREEQNSGLSVELQQVKTELSALERKVHSGEEKAEQLARDKQKLEEDIAQMIQSSGDSSAQLTKMNDDIRKRDKQVEELQASLAQERELAASVSEKLLELERGAQTSAKKAEETHLAEEALEEVQRSLTEMTARAEQSEREVQILGTQVE</sequence>
<proteinExistence type="predicted"/>
<dbReference type="AlphaFoldDB" id="S4RLA6"/>
<dbReference type="PROSITE" id="PS00845">
    <property type="entry name" value="CAP_GLY_1"/>
    <property type="match status" value="1"/>
</dbReference>
<dbReference type="FunFam" id="2.30.30.190:FF:000001">
    <property type="entry name" value="Putative CAP-Gly domain-containing linker protein 1"/>
    <property type="match status" value="1"/>
</dbReference>
<feature type="domain" description="CAP-Gly" evidence="3">
    <location>
        <begin position="76"/>
        <end position="118"/>
    </location>
</feature>
<feature type="coiled-coil region" evidence="1">
    <location>
        <begin position="721"/>
        <end position="778"/>
    </location>
</feature>
<feature type="compositionally biased region" description="Pro residues" evidence="2">
    <location>
        <begin position="191"/>
        <end position="203"/>
    </location>
</feature>
<dbReference type="SUPFAM" id="SSF74924">
    <property type="entry name" value="Cap-Gly domain"/>
    <property type="match status" value="2"/>
</dbReference>
<name>S4RLA6_PETMA</name>
<protein>
    <recommendedName>
        <fullName evidence="3">CAP-Gly domain-containing protein</fullName>
    </recommendedName>
</protein>
<feature type="coiled-coil region" evidence="1">
    <location>
        <begin position="995"/>
        <end position="1022"/>
    </location>
</feature>
<feature type="compositionally biased region" description="Low complexity" evidence="2">
    <location>
        <begin position="125"/>
        <end position="190"/>
    </location>
</feature>
<feature type="coiled-coil region" evidence="1">
    <location>
        <begin position="374"/>
        <end position="475"/>
    </location>
</feature>
<feature type="region of interest" description="Disordered" evidence="2">
    <location>
        <begin position="117"/>
        <end position="228"/>
    </location>
</feature>
<feature type="coiled-coil region" evidence="1">
    <location>
        <begin position="501"/>
        <end position="528"/>
    </location>
</feature>
<dbReference type="InterPro" id="IPR036859">
    <property type="entry name" value="CAP-Gly_dom_sf"/>
</dbReference>
<dbReference type="PANTHER" id="PTHR18916">
    <property type="entry name" value="DYNACTIN 1-RELATED MICROTUBULE-BINDING"/>
    <property type="match status" value="1"/>
</dbReference>
<dbReference type="Pfam" id="PF01302">
    <property type="entry name" value="CAP_GLY"/>
    <property type="match status" value="2"/>
</dbReference>
<dbReference type="GO" id="GO:0051010">
    <property type="term" value="F:microtubule plus-end binding"/>
    <property type="evidence" value="ECO:0007669"/>
    <property type="project" value="TreeGrafter"/>
</dbReference>
<dbReference type="PANTHER" id="PTHR18916:SF44">
    <property type="entry name" value="CAP-GLY DOMAIN-CONTAINING LINKER PROTEIN 1"/>
    <property type="match status" value="1"/>
</dbReference>
<dbReference type="GeneTree" id="ENSGT00940000155122"/>
<feature type="compositionally biased region" description="Polar residues" evidence="2">
    <location>
        <begin position="210"/>
        <end position="221"/>
    </location>
</feature>
<dbReference type="GO" id="GO:0005634">
    <property type="term" value="C:nucleus"/>
    <property type="evidence" value="ECO:0007669"/>
    <property type="project" value="TreeGrafter"/>
</dbReference>
<dbReference type="HOGENOM" id="CLU_001753_1_0_1"/>
<dbReference type="GO" id="GO:0031122">
    <property type="term" value="P:cytoplasmic microtubule organization"/>
    <property type="evidence" value="ECO:0007669"/>
    <property type="project" value="TreeGrafter"/>
</dbReference>
<dbReference type="GO" id="GO:0035371">
    <property type="term" value="C:microtubule plus-end"/>
    <property type="evidence" value="ECO:0007669"/>
    <property type="project" value="TreeGrafter"/>
</dbReference>
<feature type="compositionally biased region" description="Low complexity" evidence="2">
    <location>
        <begin position="10"/>
        <end position="23"/>
    </location>
</feature>
<dbReference type="SMART" id="SM01052">
    <property type="entry name" value="CAP_GLY"/>
    <property type="match status" value="2"/>
</dbReference>
<dbReference type="Gene3D" id="1.10.287.1490">
    <property type="match status" value="1"/>
</dbReference>
<reference evidence="4" key="2">
    <citation type="submission" date="2025-09" db="UniProtKB">
        <authorList>
            <consortium name="Ensembl"/>
        </authorList>
    </citation>
    <scope>IDENTIFICATION</scope>
</reference>
<reference evidence="4" key="1">
    <citation type="submission" date="2025-08" db="UniProtKB">
        <authorList>
            <consortium name="Ensembl"/>
        </authorList>
    </citation>
    <scope>IDENTIFICATION</scope>
</reference>
<dbReference type="InterPro" id="IPR000938">
    <property type="entry name" value="CAP-Gly_domain"/>
</dbReference>
<feature type="coiled-coil region" evidence="1">
    <location>
        <begin position="568"/>
        <end position="694"/>
    </location>
</feature>
<dbReference type="GO" id="GO:0005938">
    <property type="term" value="C:cell cortex"/>
    <property type="evidence" value="ECO:0007669"/>
    <property type="project" value="TreeGrafter"/>
</dbReference>
<feature type="domain" description="CAP-Gly" evidence="3">
    <location>
        <begin position="252"/>
        <end position="294"/>
    </location>
</feature>
<feature type="coiled-coil region" evidence="1">
    <location>
        <begin position="810"/>
        <end position="970"/>
    </location>
</feature>
<organism evidence="4">
    <name type="scientific">Petromyzon marinus</name>
    <name type="common">Sea lamprey</name>
    <dbReference type="NCBI Taxonomy" id="7757"/>
    <lineage>
        <taxon>Eukaryota</taxon>
        <taxon>Metazoa</taxon>
        <taxon>Chordata</taxon>
        <taxon>Craniata</taxon>
        <taxon>Vertebrata</taxon>
        <taxon>Cyclostomata</taxon>
        <taxon>Hyperoartia</taxon>
        <taxon>Petromyzontiformes</taxon>
        <taxon>Petromyzontidae</taxon>
        <taxon>Petromyzon</taxon>
    </lineage>
</organism>
<keyword evidence="1" id="KW-0175">Coiled coil</keyword>
<dbReference type="Ensembl" id="ENSPMAT00000006020.1">
    <property type="protein sequence ID" value="ENSPMAP00000005992.1"/>
    <property type="gene ID" value="ENSPMAG00000005440.1"/>
</dbReference>
<dbReference type="SUPFAM" id="SSF57997">
    <property type="entry name" value="Tropomyosin"/>
    <property type="match status" value="1"/>
</dbReference>
<accession>S4RLA6</accession>
<dbReference type="PROSITE" id="PS50245">
    <property type="entry name" value="CAP_GLY_2"/>
    <property type="match status" value="2"/>
</dbReference>
<feature type="region of interest" description="Disordered" evidence="2">
    <location>
        <begin position="1"/>
        <end position="40"/>
    </location>
</feature>
<evidence type="ECO:0000259" key="3">
    <source>
        <dbReference type="PROSITE" id="PS50245"/>
    </source>
</evidence>